<proteinExistence type="predicted"/>
<organism evidence="1 2">
    <name type="scientific">Vaccinium darrowii</name>
    <dbReference type="NCBI Taxonomy" id="229202"/>
    <lineage>
        <taxon>Eukaryota</taxon>
        <taxon>Viridiplantae</taxon>
        <taxon>Streptophyta</taxon>
        <taxon>Embryophyta</taxon>
        <taxon>Tracheophyta</taxon>
        <taxon>Spermatophyta</taxon>
        <taxon>Magnoliopsida</taxon>
        <taxon>eudicotyledons</taxon>
        <taxon>Gunneridae</taxon>
        <taxon>Pentapetalae</taxon>
        <taxon>asterids</taxon>
        <taxon>Ericales</taxon>
        <taxon>Ericaceae</taxon>
        <taxon>Vaccinioideae</taxon>
        <taxon>Vaccinieae</taxon>
        <taxon>Vaccinium</taxon>
    </lineage>
</organism>
<keyword evidence="2" id="KW-1185">Reference proteome</keyword>
<accession>A0ACB7YE57</accession>
<dbReference type="EMBL" id="CM037158">
    <property type="protein sequence ID" value="KAH7851419.1"/>
    <property type="molecule type" value="Genomic_DNA"/>
</dbReference>
<name>A0ACB7YE57_9ERIC</name>
<dbReference type="Proteomes" id="UP000828048">
    <property type="component" value="Chromosome 8"/>
</dbReference>
<comment type="caution">
    <text evidence="1">The sequence shown here is derived from an EMBL/GenBank/DDBJ whole genome shotgun (WGS) entry which is preliminary data.</text>
</comment>
<reference evidence="1 2" key="1">
    <citation type="journal article" date="2021" name="Hortic Res">
        <title>High-quality reference genome and annotation aids understanding of berry development for evergreen blueberry (Vaccinium darrowii).</title>
        <authorList>
            <person name="Yu J."/>
            <person name="Hulse-Kemp A.M."/>
            <person name="Babiker E."/>
            <person name="Staton M."/>
        </authorList>
    </citation>
    <scope>NUCLEOTIDE SEQUENCE [LARGE SCALE GENOMIC DNA]</scope>
    <source>
        <strain evidence="2">cv. NJ 8807/NJ 8810</strain>
        <tissue evidence="1">Young leaf</tissue>
    </source>
</reference>
<protein>
    <submittedName>
        <fullName evidence="1">Uncharacterized protein</fullName>
    </submittedName>
</protein>
<evidence type="ECO:0000313" key="1">
    <source>
        <dbReference type="EMBL" id="KAH7851419.1"/>
    </source>
</evidence>
<evidence type="ECO:0000313" key="2">
    <source>
        <dbReference type="Proteomes" id="UP000828048"/>
    </source>
</evidence>
<gene>
    <name evidence="1" type="ORF">Vadar_011336</name>
</gene>
<sequence length="444" mass="47905">MATISNSFSLSYPLLSAFFAITQLIVLSSAGGFTVDLIHRDSPKSPFYNPSATKTERFTDAVRRSFSRASRFRKQSTISPNNNIQSHIIPASGEYLMNISIGTPRFEVLAIADTGSDVAWTQCKPCVNCYKQKAPLFDPKKSSTYRALSCGTRACESVDASACSAKNTCTYTLRYGDQSFSNGDLAVETFTFGSSSGRALSAPNTVFGCGFDNDGTFNETASGIIGLGGGALSIVTQYSDAINGKFSYCLVAEEDKTSKINFGENAIVSGEGVVSTPIVKKEVDTFYYLTLESIKVGNTTVAYKKTKLPSGTASTYDGEKGNIIIDSGTTLTFLPQEMYEALENELVKAINQKNTPDPQQFLSLCYGDLNIDIPTLTFRFTGGAELELPSSSTFVRTGENVICFAMVGSDELAILGNLSQMNFLIGYDLVNSQISFKPTDCGKQ</sequence>